<feature type="chain" id="PRO_5041318382" description="Lipoprotein" evidence="1">
    <location>
        <begin position="20"/>
        <end position="250"/>
    </location>
</feature>
<dbReference type="Pfam" id="PF20316">
    <property type="entry name" value="DUF6612"/>
    <property type="match status" value="1"/>
</dbReference>
<proteinExistence type="predicted"/>
<feature type="signal peptide" evidence="1">
    <location>
        <begin position="1"/>
        <end position="19"/>
    </location>
</feature>
<evidence type="ECO:0000313" key="2">
    <source>
        <dbReference type="EMBL" id="PFS01446.1"/>
    </source>
</evidence>
<keyword evidence="1" id="KW-0732">Signal</keyword>
<dbReference type="InterPro" id="IPR046720">
    <property type="entry name" value="DUF6612"/>
</dbReference>
<name>A0AA44TEQ8_BACCE</name>
<organism evidence="2 3">
    <name type="scientific">Bacillus cereus</name>
    <dbReference type="NCBI Taxonomy" id="1396"/>
    <lineage>
        <taxon>Bacteria</taxon>
        <taxon>Bacillati</taxon>
        <taxon>Bacillota</taxon>
        <taxon>Bacilli</taxon>
        <taxon>Bacillales</taxon>
        <taxon>Bacillaceae</taxon>
        <taxon>Bacillus</taxon>
        <taxon>Bacillus cereus group</taxon>
    </lineage>
</organism>
<comment type="caution">
    <text evidence="2">The sequence shown here is derived from an EMBL/GenBank/DDBJ whole genome shotgun (WGS) entry which is preliminary data.</text>
</comment>
<evidence type="ECO:0000256" key="1">
    <source>
        <dbReference type="SAM" id="SignalP"/>
    </source>
</evidence>
<evidence type="ECO:0000313" key="3">
    <source>
        <dbReference type="Proteomes" id="UP000226357"/>
    </source>
</evidence>
<reference evidence="2 3" key="1">
    <citation type="submission" date="2017-09" db="EMBL/GenBank/DDBJ databases">
        <title>Large-scale bioinformatics analysis of Bacillus genomes uncovers conserved roles of natural products in bacterial physiology.</title>
        <authorList>
            <consortium name="Agbiome Team Llc"/>
            <person name="Bleich R.M."/>
            <person name="Grubbs K.J."/>
            <person name="Santa Maria K.C."/>
            <person name="Allen S.E."/>
            <person name="Farag S."/>
            <person name="Shank E.A."/>
            <person name="Bowers A."/>
        </authorList>
    </citation>
    <scope>NUCLEOTIDE SEQUENCE [LARGE SCALE GENOMIC DNA]</scope>
    <source>
        <strain evidence="2 3">AFS067272</strain>
    </source>
</reference>
<evidence type="ECO:0008006" key="4">
    <source>
        <dbReference type="Google" id="ProtNLM"/>
    </source>
</evidence>
<accession>A0AA44TEQ8</accession>
<dbReference type="EMBL" id="NVBO01000088">
    <property type="protein sequence ID" value="PFS01446.1"/>
    <property type="molecule type" value="Genomic_DNA"/>
</dbReference>
<dbReference type="PROSITE" id="PS51257">
    <property type="entry name" value="PROKAR_LIPOPROTEIN"/>
    <property type="match status" value="1"/>
</dbReference>
<dbReference type="Proteomes" id="UP000226357">
    <property type="component" value="Unassembled WGS sequence"/>
</dbReference>
<dbReference type="RefSeq" id="WP_000719912.1">
    <property type="nucleotide sequence ID" value="NZ_NTUG01000015.1"/>
</dbReference>
<dbReference type="AlphaFoldDB" id="A0AA44TEQ8"/>
<sequence length="250" mass="27797">MKKIIAVSGLVLMIGVAGGCSSEKTTKNSESKTESVQKEKELVAKDIFKKATEEFKKEEYVTMAYDMAMKGTNKSEDMKMKIQMQPKAKSSRSEMNVSGTEIIVFEVDGKIVGQVKNPNTGELMTIPNEQLNTGDLQVTKNILEDADLPAPIANKMKADKDGDKYKLTLSLKGKEAIDALQKMNGNMKNVFEGLNLDSLNVEYIITKDFKFEAFKVDMKVSANKEEMKAIIGGKITSYEKFDPIKLPELK</sequence>
<gene>
    <name evidence="2" type="ORF">COK38_11480</name>
</gene>
<protein>
    <recommendedName>
        <fullName evidence="4">Lipoprotein</fullName>
    </recommendedName>
</protein>